<feature type="region of interest" description="Disordered" evidence="1">
    <location>
        <begin position="171"/>
        <end position="193"/>
    </location>
</feature>
<dbReference type="AlphaFoldDB" id="A0A0M8MJ95"/>
<dbReference type="Proteomes" id="UP000037751">
    <property type="component" value="Unassembled WGS sequence"/>
</dbReference>
<dbReference type="OrthoDB" id="3338536at2759"/>
<feature type="region of interest" description="Disordered" evidence="1">
    <location>
        <begin position="1"/>
        <end position="71"/>
    </location>
</feature>
<gene>
    <name evidence="2" type="ORF">Malapachy_1795</name>
</gene>
<name>A0A0M8MJ95_9BASI</name>
<proteinExistence type="predicted"/>
<sequence>MSWMPTMRGPPTKAAAAHTRTFCTPSCVRQAPPPSRRMRQGSRASKSSTQPAPSQREKEPAPTPTTSWNNPLYRAASRVPRQLLPYIRLGTDAPLADLKVAPLTQKELHRANTLFFGPHAGCELGGTKGPRKTYAPPIAVPAGAQVGEGPGRKAVIRSLLDSQVRAGDYTPYLPKQTLHDPSLRKPDAARKPEKRALIDADQAMSANASLHPMARRFVIERIAAQLRTTS</sequence>
<accession>A0A0M8MJ95</accession>
<organism evidence="2 3">
    <name type="scientific">Malassezia pachydermatis</name>
    <dbReference type="NCBI Taxonomy" id="77020"/>
    <lineage>
        <taxon>Eukaryota</taxon>
        <taxon>Fungi</taxon>
        <taxon>Dikarya</taxon>
        <taxon>Basidiomycota</taxon>
        <taxon>Ustilaginomycotina</taxon>
        <taxon>Malasseziomycetes</taxon>
        <taxon>Malasseziales</taxon>
        <taxon>Malasseziaceae</taxon>
        <taxon>Malassezia</taxon>
    </lineage>
</organism>
<evidence type="ECO:0000256" key="1">
    <source>
        <dbReference type="SAM" id="MobiDB-lite"/>
    </source>
</evidence>
<reference evidence="2 3" key="1">
    <citation type="submission" date="2015-07" db="EMBL/GenBank/DDBJ databases">
        <title>Draft Genome Sequence of Malassezia furfur CBS1878 and Malassezia pachydermatis CBS1879.</title>
        <authorList>
            <person name="Triana S."/>
            <person name="Ohm R."/>
            <person name="Gonzalez A."/>
            <person name="DeCock H."/>
            <person name="Restrepo S."/>
            <person name="Celis A."/>
        </authorList>
    </citation>
    <scope>NUCLEOTIDE SEQUENCE [LARGE SCALE GENOMIC DNA]</scope>
    <source>
        <strain evidence="2 3">CBS 1879</strain>
    </source>
</reference>
<dbReference type="GeneID" id="28728168"/>
<protein>
    <submittedName>
        <fullName evidence="2">Uncharacterized protein</fullName>
    </submittedName>
</protein>
<comment type="caution">
    <text evidence="2">The sequence shown here is derived from an EMBL/GenBank/DDBJ whole genome shotgun (WGS) entry which is preliminary data.</text>
</comment>
<dbReference type="RefSeq" id="XP_017991218.1">
    <property type="nucleotide sequence ID" value="XM_018136293.1"/>
</dbReference>
<evidence type="ECO:0000313" key="3">
    <source>
        <dbReference type="Proteomes" id="UP000037751"/>
    </source>
</evidence>
<dbReference type="VEuPathDB" id="FungiDB:Malapachy_1795"/>
<feature type="compositionally biased region" description="Polar residues" evidence="1">
    <location>
        <begin position="42"/>
        <end position="53"/>
    </location>
</feature>
<keyword evidence="3" id="KW-1185">Reference proteome</keyword>
<dbReference type="EMBL" id="LGAV01000005">
    <property type="protein sequence ID" value="KOS13586.1"/>
    <property type="molecule type" value="Genomic_DNA"/>
</dbReference>
<feature type="compositionally biased region" description="Basic and acidic residues" evidence="1">
    <location>
        <begin position="177"/>
        <end position="193"/>
    </location>
</feature>
<evidence type="ECO:0000313" key="2">
    <source>
        <dbReference type="EMBL" id="KOS13586.1"/>
    </source>
</evidence>